<evidence type="ECO:0000313" key="2">
    <source>
        <dbReference type="EMBL" id="KDQ50206.1"/>
    </source>
</evidence>
<name>A0A067PIA3_9AGAM</name>
<evidence type="ECO:0000313" key="3">
    <source>
        <dbReference type="Proteomes" id="UP000027265"/>
    </source>
</evidence>
<dbReference type="AlphaFoldDB" id="A0A067PIA3"/>
<accession>A0A067PIA3</accession>
<keyword evidence="1" id="KW-0732">Signal</keyword>
<feature type="chain" id="PRO_5001643204" description="Hydrophobin" evidence="1">
    <location>
        <begin position="19"/>
        <end position="123"/>
    </location>
</feature>
<evidence type="ECO:0000256" key="1">
    <source>
        <dbReference type="SAM" id="SignalP"/>
    </source>
</evidence>
<feature type="signal peptide" evidence="1">
    <location>
        <begin position="1"/>
        <end position="18"/>
    </location>
</feature>
<evidence type="ECO:0008006" key="4">
    <source>
        <dbReference type="Google" id="ProtNLM"/>
    </source>
</evidence>
<dbReference type="EMBL" id="KL197764">
    <property type="protein sequence ID" value="KDQ50206.1"/>
    <property type="molecule type" value="Genomic_DNA"/>
</dbReference>
<proteinExistence type="predicted"/>
<keyword evidence="3" id="KW-1185">Reference proteome</keyword>
<protein>
    <recommendedName>
        <fullName evidence="4">Hydrophobin</fullName>
    </recommendedName>
</protein>
<dbReference type="Proteomes" id="UP000027265">
    <property type="component" value="Unassembled WGS sequence"/>
</dbReference>
<dbReference type="HOGENOM" id="CLU_2015604_0_0_1"/>
<sequence>MMWFGWALGGVFVLWTFGAGIEGGWRPRRVSIRCLPNCIGPTWLRQLLACYLLCGINPTGPCGDQSPCCCLASEFHVSPLPPCDDVAMTVRIRDLSQCRDVYVVDHLVSRKPLRFLLAPSCRD</sequence>
<gene>
    <name evidence="2" type="ORF">JAAARDRAFT_589956</name>
</gene>
<reference evidence="3" key="1">
    <citation type="journal article" date="2014" name="Proc. Natl. Acad. Sci. U.S.A.">
        <title>Extensive sampling of basidiomycete genomes demonstrates inadequacy of the white-rot/brown-rot paradigm for wood decay fungi.</title>
        <authorList>
            <person name="Riley R."/>
            <person name="Salamov A.A."/>
            <person name="Brown D.W."/>
            <person name="Nagy L.G."/>
            <person name="Floudas D."/>
            <person name="Held B.W."/>
            <person name="Levasseur A."/>
            <person name="Lombard V."/>
            <person name="Morin E."/>
            <person name="Otillar R."/>
            <person name="Lindquist E.A."/>
            <person name="Sun H."/>
            <person name="LaButti K.M."/>
            <person name="Schmutz J."/>
            <person name="Jabbour D."/>
            <person name="Luo H."/>
            <person name="Baker S.E."/>
            <person name="Pisabarro A.G."/>
            <person name="Walton J.D."/>
            <person name="Blanchette R.A."/>
            <person name="Henrissat B."/>
            <person name="Martin F."/>
            <person name="Cullen D."/>
            <person name="Hibbett D.S."/>
            <person name="Grigoriev I.V."/>
        </authorList>
    </citation>
    <scope>NUCLEOTIDE SEQUENCE [LARGE SCALE GENOMIC DNA]</scope>
    <source>
        <strain evidence="3">MUCL 33604</strain>
    </source>
</reference>
<dbReference type="InParanoid" id="A0A067PIA3"/>
<organism evidence="2 3">
    <name type="scientific">Jaapia argillacea MUCL 33604</name>
    <dbReference type="NCBI Taxonomy" id="933084"/>
    <lineage>
        <taxon>Eukaryota</taxon>
        <taxon>Fungi</taxon>
        <taxon>Dikarya</taxon>
        <taxon>Basidiomycota</taxon>
        <taxon>Agaricomycotina</taxon>
        <taxon>Agaricomycetes</taxon>
        <taxon>Agaricomycetidae</taxon>
        <taxon>Jaapiales</taxon>
        <taxon>Jaapiaceae</taxon>
        <taxon>Jaapia</taxon>
    </lineage>
</organism>